<dbReference type="EMBL" id="BMZD01000002">
    <property type="protein sequence ID" value="GGZ93996.1"/>
    <property type="molecule type" value="Genomic_DNA"/>
</dbReference>
<name>A0A918VFU3_9SPHN</name>
<keyword evidence="3" id="KW-0732">Signal</keyword>
<dbReference type="InterPro" id="IPR011990">
    <property type="entry name" value="TPR-like_helical_dom_sf"/>
</dbReference>
<feature type="chain" id="PRO_5037332861" description="TolA-binding protein" evidence="3">
    <location>
        <begin position="26"/>
        <end position="336"/>
    </location>
</feature>
<keyword evidence="1" id="KW-0175">Coiled coil</keyword>
<feature type="region of interest" description="Disordered" evidence="2">
    <location>
        <begin position="159"/>
        <end position="189"/>
    </location>
</feature>
<dbReference type="SUPFAM" id="SSF48452">
    <property type="entry name" value="TPR-like"/>
    <property type="match status" value="1"/>
</dbReference>
<reference evidence="4" key="1">
    <citation type="journal article" date="2014" name="Int. J. Syst. Evol. Microbiol.">
        <title>Complete genome sequence of Corynebacterium casei LMG S-19264T (=DSM 44701T), isolated from a smear-ripened cheese.</title>
        <authorList>
            <consortium name="US DOE Joint Genome Institute (JGI-PGF)"/>
            <person name="Walter F."/>
            <person name="Albersmeier A."/>
            <person name="Kalinowski J."/>
            <person name="Ruckert C."/>
        </authorList>
    </citation>
    <scope>NUCLEOTIDE SEQUENCE</scope>
    <source>
        <strain evidence="4">KCTC 32422</strain>
    </source>
</reference>
<proteinExistence type="predicted"/>
<evidence type="ECO:0000256" key="3">
    <source>
        <dbReference type="SAM" id="SignalP"/>
    </source>
</evidence>
<sequence length="336" mass="35198">MTKFNWAKRPLLTGLALALAVPVSAQNTDTSGDVRLRKLEAEVAALQRQVFPGGDGKYFAPLVQPGQSAAATPGTPATTPVTDLLARMDAVEAQLARITAQNEETQNKLSQLEAKLAALSAAAPATVPATTPGAGAPAAATAAPAATTVGATTSTNLSAMTGGASAPKPATAQPATTKPAATAPAKPAAASADRVAAVKAVEKPVTADAGDDDYSYGFRLWEAKFYPEAQQQLKLYLQKHPRHGRVSFARNLLGRAYLDEGNPREAASWFLQNYQAGKTGERAPDSLLFLAEAMHRLKDTNRACVALAQFVDDYPREAAGRLKGQYDATRAKVKCS</sequence>
<feature type="signal peptide" evidence="3">
    <location>
        <begin position="1"/>
        <end position="25"/>
    </location>
</feature>
<keyword evidence="5" id="KW-1185">Reference proteome</keyword>
<dbReference type="AlphaFoldDB" id="A0A918VFU3"/>
<accession>A0A918VFU3</accession>
<feature type="compositionally biased region" description="Low complexity" evidence="2">
    <location>
        <begin position="164"/>
        <end position="189"/>
    </location>
</feature>
<dbReference type="Gene3D" id="1.25.40.10">
    <property type="entry name" value="Tetratricopeptide repeat domain"/>
    <property type="match status" value="1"/>
</dbReference>
<organism evidence="4 5">
    <name type="scientific">Novosphingobium arvoryzae</name>
    <dbReference type="NCBI Taxonomy" id="1256514"/>
    <lineage>
        <taxon>Bacteria</taxon>
        <taxon>Pseudomonadati</taxon>
        <taxon>Pseudomonadota</taxon>
        <taxon>Alphaproteobacteria</taxon>
        <taxon>Sphingomonadales</taxon>
        <taxon>Sphingomonadaceae</taxon>
        <taxon>Novosphingobium</taxon>
    </lineage>
</organism>
<evidence type="ECO:0000313" key="5">
    <source>
        <dbReference type="Proteomes" id="UP000634139"/>
    </source>
</evidence>
<evidence type="ECO:0000256" key="1">
    <source>
        <dbReference type="SAM" id="Coils"/>
    </source>
</evidence>
<dbReference type="RefSeq" id="WP_189539559.1">
    <property type="nucleotide sequence ID" value="NZ_BMZD01000002.1"/>
</dbReference>
<evidence type="ECO:0008006" key="6">
    <source>
        <dbReference type="Google" id="ProtNLM"/>
    </source>
</evidence>
<protein>
    <recommendedName>
        <fullName evidence="6">TolA-binding protein</fullName>
    </recommendedName>
</protein>
<gene>
    <name evidence="4" type="ORF">GCM10011617_12540</name>
</gene>
<evidence type="ECO:0000313" key="4">
    <source>
        <dbReference type="EMBL" id="GGZ93996.1"/>
    </source>
</evidence>
<evidence type="ECO:0000256" key="2">
    <source>
        <dbReference type="SAM" id="MobiDB-lite"/>
    </source>
</evidence>
<dbReference type="Proteomes" id="UP000634139">
    <property type="component" value="Unassembled WGS sequence"/>
</dbReference>
<reference evidence="4" key="2">
    <citation type="submission" date="2020-09" db="EMBL/GenBank/DDBJ databases">
        <authorList>
            <person name="Sun Q."/>
            <person name="Kim S."/>
        </authorList>
    </citation>
    <scope>NUCLEOTIDE SEQUENCE</scope>
    <source>
        <strain evidence="4">KCTC 32422</strain>
    </source>
</reference>
<feature type="coiled-coil region" evidence="1">
    <location>
        <begin position="81"/>
        <end position="122"/>
    </location>
</feature>
<comment type="caution">
    <text evidence="4">The sequence shown here is derived from an EMBL/GenBank/DDBJ whole genome shotgun (WGS) entry which is preliminary data.</text>
</comment>